<sequence>MKTQHSPKLPFTLKSKPVLEENTSLSAHKDHSHSLPIHTTIASMEVTTRLATFSKLNFKIVIISIIFPPPVQEFLSLLNHGSLNLSVSRLNN</sequence>
<name>A0AC34Q9W2_9BILA</name>
<organism evidence="1 2">
    <name type="scientific">Panagrolaimus sp. JU765</name>
    <dbReference type="NCBI Taxonomy" id="591449"/>
    <lineage>
        <taxon>Eukaryota</taxon>
        <taxon>Metazoa</taxon>
        <taxon>Ecdysozoa</taxon>
        <taxon>Nematoda</taxon>
        <taxon>Chromadorea</taxon>
        <taxon>Rhabditida</taxon>
        <taxon>Tylenchina</taxon>
        <taxon>Panagrolaimomorpha</taxon>
        <taxon>Panagrolaimoidea</taxon>
        <taxon>Panagrolaimidae</taxon>
        <taxon>Panagrolaimus</taxon>
    </lineage>
</organism>
<evidence type="ECO:0000313" key="1">
    <source>
        <dbReference type="Proteomes" id="UP000887576"/>
    </source>
</evidence>
<proteinExistence type="predicted"/>
<dbReference type="WBParaSite" id="JU765_v2.g14206.t1">
    <property type="protein sequence ID" value="JU765_v2.g14206.t1"/>
    <property type="gene ID" value="JU765_v2.g14206"/>
</dbReference>
<dbReference type="Proteomes" id="UP000887576">
    <property type="component" value="Unplaced"/>
</dbReference>
<accession>A0AC34Q9W2</accession>
<protein>
    <submittedName>
        <fullName evidence="2">Ovule protein</fullName>
    </submittedName>
</protein>
<evidence type="ECO:0000313" key="2">
    <source>
        <dbReference type="WBParaSite" id="JU765_v2.g14206.t1"/>
    </source>
</evidence>
<reference evidence="2" key="1">
    <citation type="submission" date="2022-11" db="UniProtKB">
        <authorList>
            <consortium name="WormBaseParasite"/>
        </authorList>
    </citation>
    <scope>IDENTIFICATION</scope>
</reference>